<sequence>MLKLVYSRSRRDSTDAEDSRALGRALDEMTLGISPRLFIFEEHQAHVLFEVLRCYRFSQEDLDKWIQRLYADHPYIRARVSTAPRGLLGHLLNLPPRMVPTGETINDWIDRAGKFVNAVRESPSVPDRFRNVTRRIRPIAHRSVLYCLTERGSPVKCKSRLNR</sequence>
<organism evidence="1 2">
    <name type="scientific">Candidatus Uhrbacteria bacterium GW2011_GWA2_52_8d</name>
    <dbReference type="NCBI Taxonomy" id="1618979"/>
    <lineage>
        <taxon>Bacteria</taxon>
        <taxon>Candidatus Uhriibacteriota</taxon>
    </lineage>
</organism>
<evidence type="ECO:0000313" key="1">
    <source>
        <dbReference type="EMBL" id="KKW32075.1"/>
    </source>
</evidence>
<dbReference type="Proteomes" id="UP000034054">
    <property type="component" value="Unassembled WGS sequence"/>
</dbReference>
<dbReference type="EMBL" id="LCRH01000043">
    <property type="protein sequence ID" value="KKW32075.1"/>
    <property type="molecule type" value="Genomic_DNA"/>
</dbReference>
<reference evidence="1 2" key="1">
    <citation type="journal article" date="2015" name="Nature">
        <title>rRNA introns, odd ribosomes, and small enigmatic genomes across a large radiation of phyla.</title>
        <authorList>
            <person name="Brown C.T."/>
            <person name="Hug L.A."/>
            <person name="Thomas B.C."/>
            <person name="Sharon I."/>
            <person name="Castelle C.J."/>
            <person name="Singh A."/>
            <person name="Wilkins M.J."/>
            <person name="Williams K.H."/>
            <person name="Banfield J.F."/>
        </authorList>
    </citation>
    <scope>NUCLEOTIDE SEQUENCE [LARGE SCALE GENOMIC DNA]</scope>
</reference>
<comment type="caution">
    <text evidence="1">The sequence shown here is derived from an EMBL/GenBank/DDBJ whole genome shotgun (WGS) entry which is preliminary data.</text>
</comment>
<accession>A0A0G1XMH5</accession>
<gene>
    <name evidence="1" type="ORF">UY76_C0043G0005</name>
</gene>
<protein>
    <submittedName>
        <fullName evidence="1">Uncharacterized protein</fullName>
    </submittedName>
</protein>
<evidence type="ECO:0000313" key="2">
    <source>
        <dbReference type="Proteomes" id="UP000034054"/>
    </source>
</evidence>
<dbReference type="AlphaFoldDB" id="A0A0G1XMH5"/>
<proteinExistence type="predicted"/>
<name>A0A0G1XMH5_9BACT</name>